<keyword evidence="2" id="KW-0808">Transferase</keyword>
<comment type="caution">
    <text evidence="3">The sequence shown here is derived from an EMBL/GenBank/DDBJ whole genome shotgun (WGS) entry which is preliminary data.</text>
</comment>
<evidence type="ECO:0000313" key="3">
    <source>
        <dbReference type="EMBL" id="KAH1113561.1"/>
    </source>
</evidence>
<sequence length="64" mass="7229">MEINPDIKRKDVEALVKEIMEGDNGQRIRQKALEWKKKAKSAISVGGTSVTNFDKMIKEALRQG</sequence>
<keyword evidence="2" id="KW-0328">Glycosyltransferase</keyword>
<name>A0A9D3W5Q4_9ROSI</name>
<dbReference type="OrthoDB" id="1927969at2759"/>
<dbReference type="PANTHER" id="PTHR11926">
    <property type="entry name" value="GLUCOSYL/GLUCURONOSYL TRANSFERASES"/>
    <property type="match status" value="1"/>
</dbReference>
<accession>A0A9D3W5Q4</accession>
<evidence type="ECO:0000313" key="4">
    <source>
        <dbReference type="Proteomes" id="UP000828251"/>
    </source>
</evidence>
<comment type="similarity">
    <text evidence="1">Belongs to the UDP-glycosyltransferase family.</text>
</comment>
<proteinExistence type="inferred from homology"/>
<reference evidence="3 4" key="1">
    <citation type="journal article" date="2021" name="Plant Biotechnol. J.">
        <title>Multi-omics assisted identification of the key and species-specific regulatory components of drought-tolerant mechanisms in Gossypium stocksii.</title>
        <authorList>
            <person name="Yu D."/>
            <person name="Ke L."/>
            <person name="Zhang D."/>
            <person name="Wu Y."/>
            <person name="Sun Y."/>
            <person name="Mei J."/>
            <person name="Sun J."/>
            <person name="Sun Y."/>
        </authorList>
    </citation>
    <scope>NUCLEOTIDE SEQUENCE [LARGE SCALE GENOMIC DNA]</scope>
    <source>
        <strain evidence="4">cv. E1</strain>
        <tissue evidence="3">Leaf</tissue>
    </source>
</reference>
<gene>
    <name evidence="3" type="ORF">J1N35_006939</name>
</gene>
<dbReference type="Proteomes" id="UP000828251">
    <property type="component" value="Unassembled WGS sequence"/>
</dbReference>
<dbReference type="SUPFAM" id="SSF53756">
    <property type="entry name" value="UDP-Glycosyltransferase/glycogen phosphorylase"/>
    <property type="match status" value="1"/>
</dbReference>
<evidence type="ECO:0000256" key="1">
    <source>
        <dbReference type="ARBA" id="ARBA00009995"/>
    </source>
</evidence>
<dbReference type="PANTHER" id="PTHR11926:SF1343">
    <property type="entry name" value="7-DEOXYLOGANETIN GLUCOSYLTRANSFERASE-LIKE"/>
    <property type="match status" value="1"/>
</dbReference>
<keyword evidence="4" id="KW-1185">Reference proteome</keyword>
<protein>
    <submittedName>
        <fullName evidence="3">Uncharacterized protein</fullName>
    </submittedName>
</protein>
<dbReference type="AlphaFoldDB" id="A0A9D3W5Q4"/>
<dbReference type="GO" id="GO:0080044">
    <property type="term" value="F:quercetin 7-O-glucosyltransferase activity"/>
    <property type="evidence" value="ECO:0007669"/>
    <property type="project" value="TreeGrafter"/>
</dbReference>
<organism evidence="3 4">
    <name type="scientific">Gossypium stocksii</name>
    <dbReference type="NCBI Taxonomy" id="47602"/>
    <lineage>
        <taxon>Eukaryota</taxon>
        <taxon>Viridiplantae</taxon>
        <taxon>Streptophyta</taxon>
        <taxon>Embryophyta</taxon>
        <taxon>Tracheophyta</taxon>
        <taxon>Spermatophyta</taxon>
        <taxon>Magnoliopsida</taxon>
        <taxon>eudicotyledons</taxon>
        <taxon>Gunneridae</taxon>
        <taxon>Pentapetalae</taxon>
        <taxon>rosids</taxon>
        <taxon>malvids</taxon>
        <taxon>Malvales</taxon>
        <taxon>Malvaceae</taxon>
        <taxon>Malvoideae</taxon>
        <taxon>Gossypium</taxon>
    </lineage>
</organism>
<dbReference type="GO" id="GO:0080043">
    <property type="term" value="F:quercetin 3-O-glucosyltransferase activity"/>
    <property type="evidence" value="ECO:0007669"/>
    <property type="project" value="TreeGrafter"/>
</dbReference>
<evidence type="ECO:0000256" key="2">
    <source>
        <dbReference type="ARBA" id="ARBA00022676"/>
    </source>
</evidence>
<dbReference type="Gene3D" id="3.40.50.2000">
    <property type="entry name" value="Glycogen Phosphorylase B"/>
    <property type="match status" value="2"/>
</dbReference>
<dbReference type="EMBL" id="JAIQCV010000003">
    <property type="protein sequence ID" value="KAH1113561.1"/>
    <property type="molecule type" value="Genomic_DNA"/>
</dbReference>